<sequence length="49" mass="5863">EWIGNTIHDEPVFRSDSDSILYVVDPEFLREFRETSENKNFFIEESDPI</sequence>
<accession>M6KY66</accession>
<evidence type="ECO:0000313" key="2">
    <source>
        <dbReference type="Proteomes" id="UP000012137"/>
    </source>
</evidence>
<proteinExistence type="predicted"/>
<dbReference type="Proteomes" id="UP000012137">
    <property type="component" value="Unassembled WGS sequence"/>
</dbReference>
<comment type="caution">
    <text evidence="1">The sequence shown here is derived from an EMBL/GenBank/DDBJ whole genome shotgun (WGS) entry which is preliminary data.</text>
</comment>
<feature type="non-terminal residue" evidence="1">
    <location>
        <position position="1"/>
    </location>
</feature>
<evidence type="ECO:0000313" key="1">
    <source>
        <dbReference type="EMBL" id="EMN32752.1"/>
    </source>
</evidence>
<organism evidence="1 2">
    <name type="scientific">Leptospira interrogans serovar Pyrogenes str. L0374</name>
    <dbReference type="NCBI Taxonomy" id="1049928"/>
    <lineage>
        <taxon>Bacteria</taxon>
        <taxon>Pseudomonadati</taxon>
        <taxon>Spirochaetota</taxon>
        <taxon>Spirochaetia</taxon>
        <taxon>Leptospirales</taxon>
        <taxon>Leptospiraceae</taxon>
        <taxon>Leptospira</taxon>
    </lineage>
</organism>
<reference evidence="1 2" key="1">
    <citation type="submission" date="2013-01" db="EMBL/GenBank/DDBJ databases">
        <authorList>
            <person name="Harkins D.M."/>
            <person name="Durkin A.S."/>
            <person name="Brinkac L.M."/>
            <person name="Haft D.H."/>
            <person name="Selengut J.D."/>
            <person name="Sanka R."/>
            <person name="DePew J."/>
            <person name="Purushe J."/>
            <person name="Peacock S.J."/>
            <person name="Thaipadungpanit J."/>
            <person name="Wuthiekanun V.W."/>
            <person name="Day N.P."/>
            <person name="Vinetz J.M."/>
            <person name="Sutton G.G."/>
            <person name="Nierman W.C."/>
            <person name="Fouts D.E."/>
        </authorList>
    </citation>
    <scope>NUCLEOTIDE SEQUENCE [LARGE SCALE GENOMIC DNA]</scope>
    <source>
        <strain evidence="1 2">L0374</strain>
    </source>
</reference>
<dbReference type="AlphaFoldDB" id="M6KY66"/>
<protein>
    <submittedName>
        <fullName evidence="1">Uncharacterized protein</fullName>
    </submittedName>
</protein>
<name>M6KY66_LEPIR</name>
<gene>
    <name evidence="1" type="ORF">LEP1GSC083_5481</name>
</gene>
<dbReference type="EMBL" id="AHMZ02000014">
    <property type="protein sequence ID" value="EMN32752.1"/>
    <property type="molecule type" value="Genomic_DNA"/>
</dbReference>